<feature type="region of interest" description="Disordered" evidence="1">
    <location>
        <begin position="1285"/>
        <end position="1323"/>
    </location>
</feature>
<proteinExistence type="predicted"/>
<feature type="region of interest" description="Disordered" evidence="1">
    <location>
        <begin position="378"/>
        <end position="404"/>
    </location>
</feature>
<feature type="compositionally biased region" description="Basic and acidic residues" evidence="1">
    <location>
        <begin position="321"/>
        <end position="334"/>
    </location>
</feature>
<dbReference type="GO" id="GO:0016251">
    <property type="term" value="F:RNA polymerase II general transcription initiation factor activity"/>
    <property type="evidence" value="ECO:0007669"/>
    <property type="project" value="InterPro"/>
</dbReference>
<feature type="compositionally biased region" description="Polar residues" evidence="1">
    <location>
        <begin position="386"/>
        <end position="395"/>
    </location>
</feature>
<feature type="domain" description="Myb-like" evidence="2">
    <location>
        <begin position="69"/>
        <end position="118"/>
    </location>
</feature>
<dbReference type="CDD" id="cd00167">
    <property type="entry name" value="SANT"/>
    <property type="match status" value="1"/>
</dbReference>
<feature type="compositionally biased region" description="Polar residues" evidence="1">
    <location>
        <begin position="794"/>
        <end position="828"/>
    </location>
</feature>
<feature type="compositionally biased region" description="Polar residues" evidence="1">
    <location>
        <begin position="615"/>
        <end position="633"/>
    </location>
</feature>
<dbReference type="Pfam" id="PF11035">
    <property type="entry name" value="SNAPC2"/>
    <property type="match status" value="2"/>
</dbReference>
<feature type="compositionally biased region" description="Polar residues" evidence="1">
    <location>
        <begin position="757"/>
        <end position="785"/>
    </location>
</feature>
<feature type="region of interest" description="Disordered" evidence="1">
    <location>
        <begin position="1141"/>
        <end position="1273"/>
    </location>
</feature>
<feature type="compositionally biased region" description="Low complexity" evidence="1">
    <location>
        <begin position="1086"/>
        <end position="1097"/>
    </location>
</feature>
<feature type="compositionally biased region" description="Low complexity" evidence="1">
    <location>
        <begin position="1235"/>
        <end position="1255"/>
    </location>
</feature>
<sequence length="1430" mass="155186">MAYVEPFPTKQQPKKSTRKLYPQPPGPLRKKVKVEKTRVRGVSTGRAIPNWSERTAAYVKAVTKGKGAPCKIWSINEKKQLLDALKKHPHQDWDNLCRCIPTRSKAEIQDYIHTLKGGVEYKSKGSREVQLEWAPIESWLDMSIEMVHYEQTDLSKILSRVFSIMGNFSQHPEPSSPTVQPDYGKLYRYIAAIMDESLCMPDLTPLESAIVADLMHGISDKLRLSDTSLQRKVMCWKYKMLNYKFDFDDIRSCFDRIRKALTNDFSDLQRDGNRIVSGLASAVNPTGDADQNVAGTSSDPVPVASTSRDDSVSPEKGGSSSKEDASKSDAEKASSPKRKRGRPAVYTWRRPLEKPRLYSMNPFCVPIRLLRLKRLATSATKRRSESVSTASTPRTSTREQARESREKIIEEAVNQAKERQDLRQVSGIYQPAAEKKKKRVRGTLPEGQFQVSSATMKAVRAALAIKKLTSAAATSGQAQPASVETQPMTVRLPSEGDSSSNAPVRTFRCVQLPDGRVVLAALDEPKTEAEWNPVSPASQAREQMPPPVQMPPSSQSVSSKSPTAVSPSKSNLSLSPTLFHSPLRAPVASCAVSVGTEEEEGEPDVIAPFERRTSRTYNRSKSSAPTPSNSQALQLRHSVPPKVPSASATSVSLAESSDSSLDQPASSQVSQKPTENSVMPSKQIGQSQPAEKGTEDLLILSQQPTNDEASQKIDATSSSGEIRKKRQRSNSQALAGEGTEVDTAATRDGAETAIDVNLNQDSSSEDLPQQSISQDLEASISGQSDFTDHEEGQQESVTPNEKQPPTAWQTAIQRQFPQQTAAPTQKASMSKVVPRKTALSKSRALKAAPVKRVSKKMPTKPSLKRTKPARPVPKKKATVEVPEETTERSEQPEVLPMILPTVRPRKIFRPNVKPVIQEILVKPPSSPNAVPEAVEVRIVQLEHSSQSSQSKLRDNRAHPRPSSADSAKTASKSPGVRPNSADQQRSCEGSSPPRKVMRSVSYEGSSSYSPRKRAVVTRPLSGGRSTHTTRADWSKTQESSPDKPASDDADSPVARFSGPVKTYTRVPKHELTGEKPPLIPAKGKVAATAANSSTKTAPGTSGTHKAPQPAIVIRKTLQTASVASTVPQLATPPSATTLMRTPQSVTVTPRTPQSATIMPRTPQSATIISRTPQSAKITPRTPQSATITPRTPQSATITPRTPQSVTISAQGVPKPPQTATVVSKTPQSATAGSKTPQSSDSVQTTQQSASVTSKSAGQLTPQSSTGQNKGAKSSFKAILAQVASPHCGTPKSAHKRPAAPEEEFSSSTSPTSSPSPPKKHKLSKNFLHKPKTTIPKAEAPVAKKALPRGWNARKEKKGREGRSVSLNDMDISGRCVEVVTPDMAKERLKLNELPKSYEAERKQRLDDAVKGGRNLVQMVLDNDEVSLISL</sequence>
<dbReference type="Proteomes" id="UP001374579">
    <property type="component" value="Unassembled WGS sequence"/>
</dbReference>
<evidence type="ECO:0000259" key="2">
    <source>
        <dbReference type="SMART" id="SM00717"/>
    </source>
</evidence>
<feature type="region of interest" description="Disordered" evidence="1">
    <location>
        <begin position="594"/>
        <end position="892"/>
    </location>
</feature>
<feature type="region of interest" description="Disordered" evidence="1">
    <location>
        <begin position="286"/>
        <end position="347"/>
    </location>
</feature>
<reference evidence="3 4" key="1">
    <citation type="submission" date="2024-02" db="EMBL/GenBank/DDBJ databases">
        <title>Chromosome-scale genome assembly of the rough periwinkle Littorina saxatilis.</title>
        <authorList>
            <person name="De Jode A."/>
            <person name="Faria R."/>
            <person name="Formenti G."/>
            <person name="Sims Y."/>
            <person name="Smith T.P."/>
            <person name="Tracey A."/>
            <person name="Wood J.M.D."/>
            <person name="Zagrodzka Z.B."/>
            <person name="Johannesson K."/>
            <person name="Butlin R.K."/>
            <person name="Leder E.H."/>
        </authorList>
    </citation>
    <scope>NUCLEOTIDE SEQUENCE [LARGE SCALE GENOMIC DNA]</scope>
    <source>
        <strain evidence="3">Snail1</strain>
        <tissue evidence="3">Muscle</tissue>
    </source>
</reference>
<dbReference type="InterPro" id="IPR009057">
    <property type="entry name" value="Homeodomain-like_sf"/>
</dbReference>
<dbReference type="SMART" id="SM00717">
    <property type="entry name" value="SANT"/>
    <property type="match status" value="1"/>
</dbReference>
<feature type="region of interest" description="Disordered" evidence="1">
    <location>
        <begin position="523"/>
        <end position="572"/>
    </location>
</feature>
<feature type="compositionally biased region" description="Polar residues" evidence="1">
    <location>
        <begin position="1217"/>
        <end position="1234"/>
    </location>
</feature>
<feature type="compositionally biased region" description="Basic and acidic residues" evidence="1">
    <location>
        <begin position="1029"/>
        <end position="1046"/>
    </location>
</feature>
<feature type="region of interest" description="Disordered" evidence="1">
    <location>
        <begin position="471"/>
        <end position="502"/>
    </location>
</feature>
<feature type="compositionally biased region" description="Low complexity" evidence="1">
    <location>
        <begin position="962"/>
        <end position="973"/>
    </location>
</feature>
<dbReference type="PANTHER" id="PTHR15132:SF1">
    <property type="entry name" value="SNRNA-ACTIVATING PROTEIN COMPLEX SUBUNIT 2"/>
    <property type="match status" value="1"/>
</dbReference>
<dbReference type="GO" id="GO:0016604">
    <property type="term" value="C:nuclear body"/>
    <property type="evidence" value="ECO:0007669"/>
    <property type="project" value="TreeGrafter"/>
</dbReference>
<feature type="compositionally biased region" description="Low complexity" evidence="1">
    <location>
        <begin position="645"/>
        <end position="668"/>
    </location>
</feature>
<accession>A0AAN9ANW2</accession>
<feature type="compositionally biased region" description="Basic residues" evidence="1">
    <location>
        <begin position="852"/>
        <end position="876"/>
    </location>
</feature>
<keyword evidence="4" id="KW-1185">Reference proteome</keyword>
<dbReference type="InterPro" id="IPR021281">
    <property type="entry name" value="SNAPC2"/>
</dbReference>
<feature type="compositionally biased region" description="Polar residues" evidence="1">
    <location>
        <begin position="700"/>
        <end position="720"/>
    </location>
</feature>
<dbReference type="InterPro" id="IPR001005">
    <property type="entry name" value="SANT/Myb"/>
</dbReference>
<evidence type="ECO:0000313" key="3">
    <source>
        <dbReference type="EMBL" id="KAK7090446.1"/>
    </source>
</evidence>
<dbReference type="EMBL" id="JBAMIC010000024">
    <property type="protein sequence ID" value="KAK7090446.1"/>
    <property type="molecule type" value="Genomic_DNA"/>
</dbReference>
<feature type="compositionally biased region" description="Polar residues" evidence="1">
    <location>
        <begin position="471"/>
        <end position="488"/>
    </location>
</feature>
<feature type="compositionally biased region" description="Polar residues" evidence="1">
    <location>
        <begin position="1141"/>
        <end position="1209"/>
    </location>
</feature>
<feature type="region of interest" description="Disordered" evidence="1">
    <location>
        <begin position="941"/>
        <end position="1107"/>
    </location>
</feature>
<dbReference type="Gene3D" id="1.10.10.60">
    <property type="entry name" value="Homeodomain-like"/>
    <property type="match status" value="1"/>
</dbReference>
<dbReference type="SUPFAM" id="SSF46689">
    <property type="entry name" value="Homeodomain-like"/>
    <property type="match status" value="1"/>
</dbReference>
<name>A0AAN9ANW2_9CAEN</name>
<gene>
    <name evidence="3" type="ORF">V1264_010243</name>
</gene>
<feature type="compositionally biased region" description="Low complexity" evidence="1">
    <location>
        <begin position="999"/>
        <end position="1009"/>
    </location>
</feature>
<organism evidence="3 4">
    <name type="scientific">Littorina saxatilis</name>
    <dbReference type="NCBI Taxonomy" id="31220"/>
    <lineage>
        <taxon>Eukaryota</taxon>
        <taxon>Metazoa</taxon>
        <taxon>Spiralia</taxon>
        <taxon>Lophotrochozoa</taxon>
        <taxon>Mollusca</taxon>
        <taxon>Gastropoda</taxon>
        <taxon>Caenogastropoda</taxon>
        <taxon>Littorinimorpha</taxon>
        <taxon>Littorinoidea</taxon>
        <taxon>Littorinidae</taxon>
        <taxon>Littorina</taxon>
    </lineage>
</organism>
<dbReference type="PANTHER" id="PTHR15132">
    <property type="entry name" value="SNRNA-ACTIVATING PROTEIN COMPLEX SUBUNIT 2"/>
    <property type="match status" value="1"/>
</dbReference>
<feature type="compositionally biased region" description="Low complexity" evidence="1">
    <location>
        <begin position="551"/>
        <end position="570"/>
    </location>
</feature>
<protein>
    <recommendedName>
        <fullName evidence="2">Myb-like domain-containing protein</fullName>
    </recommendedName>
</protein>
<feature type="compositionally biased region" description="Polar residues" evidence="1">
    <location>
        <begin position="980"/>
        <end position="989"/>
    </location>
</feature>
<evidence type="ECO:0000313" key="4">
    <source>
        <dbReference type="Proteomes" id="UP001374579"/>
    </source>
</evidence>
<feature type="region of interest" description="Disordered" evidence="1">
    <location>
        <begin position="1"/>
        <end position="28"/>
    </location>
</feature>
<feature type="compositionally biased region" description="Polar residues" evidence="1">
    <location>
        <begin position="1256"/>
        <end position="1271"/>
    </location>
</feature>
<evidence type="ECO:0000256" key="1">
    <source>
        <dbReference type="SAM" id="MobiDB-lite"/>
    </source>
</evidence>
<feature type="compositionally biased region" description="Polar residues" evidence="1">
    <location>
        <begin position="669"/>
        <end position="689"/>
    </location>
</feature>
<comment type="caution">
    <text evidence="3">The sequence shown here is derived from an EMBL/GenBank/DDBJ whole genome shotgun (WGS) entry which is preliminary data.</text>
</comment>
<dbReference type="GO" id="GO:0009301">
    <property type="term" value="P:snRNA transcription"/>
    <property type="evidence" value="ECO:0007669"/>
    <property type="project" value="InterPro"/>
</dbReference>